<evidence type="ECO:0000313" key="1">
    <source>
        <dbReference type="EMBL" id="MBI6885751.1"/>
    </source>
</evidence>
<name>A0A8I1EHJ4_PSEPU</name>
<sequence>MTHLMVSRAWDEIPDGSYWAIPESPKVFGATKQPELCRIFTENGERLIHYEGNTEEFSEIWSDFVYVACERPTFADVDISASWAPEAEPHQPAESPKVADLRGQVASLRALVHAAMPVVKEACHEELAERMELALEAVPEPAPDMGSQVHLVGGFEEEGDHLDPFEIFQMRQLQCELGVRPGSMGYSILRSAWDTAKNLQYPRPTRTA</sequence>
<reference evidence="1" key="1">
    <citation type="submission" date="2020-12" db="EMBL/GenBank/DDBJ databases">
        <title>Enhanced detection system for hospital associated transmission using whole genome sequencing surveillance.</title>
        <authorList>
            <person name="Harrison L.H."/>
            <person name="Van Tyne D."/>
            <person name="Marsh J.W."/>
            <person name="Griffith M.P."/>
            <person name="Snyder D.J."/>
            <person name="Cooper V.S."/>
            <person name="Mustapha M."/>
        </authorList>
    </citation>
    <scope>NUCLEOTIDE SEQUENCE</scope>
    <source>
        <strain evidence="1">PSB00042</strain>
    </source>
</reference>
<evidence type="ECO:0000313" key="2">
    <source>
        <dbReference type="Proteomes" id="UP000637061"/>
    </source>
</evidence>
<protein>
    <submittedName>
        <fullName evidence="1">Uncharacterized protein</fullName>
    </submittedName>
</protein>
<organism evidence="1 2">
    <name type="scientific">Pseudomonas putida</name>
    <name type="common">Arthrobacter siderocapsulatus</name>
    <dbReference type="NCBI Taxonomy" id="303"/>
    <lineage>
        <taxon>Bacteria</taxon>
        <taxon>Pseudomonadati</taxon>
        <taxon>Pseudomonadota</taxon>
        <taxon>Gammaproteobacteria</taxon>
        <taxon>Pseudomonadales</taxon>
        <taxon>Pseudomonadaceae</taxon>
        <taxon>Pseudomonas</taxon>
    </lineage>
</organism>
<dbReference type="AlphaFoldDB" id="A0A8I1EHJ4"/>
<dbReference type="Proteomes" id="UP000637061">
    <property type="component" value="Unassembled WGS sequence"/>
</dbReference>
<feature type="non-terminal residue" evidence="1">
    <location>
        <position position="1"/>
    </location>
</feature>
<dbReference type="EMBL" id="JAEHTE010000023">
    <property type="protein sequence ID" value="MBI6885751.1"/>
    <property type="molecule type" value="Genomic_DNA"/>
</dbReference>
<gene>
    <name evidence="1" type="ORF">JEU22_17740</name>
</gene>
<comment type="caution">
    <text evidence="1">The sequence shown here is derived from an EMBL/GenBank/DDBJ whole genome shotgun (WGS) entry which is preliminary data.</text>
</comment>
<accession>A0A8I1EHJ4</accession>
<proteinExistence type="predicted"/>
<dbReference type="RefSeq" id="WP_198747681.1">
    <property type="nucleotide sequence ID" value="NZ_JAEHTE010000023.1"/>
</dbReference>